<dbReference type="Pfam" id="PF01348">
    <property type="entry name" value="Intron_maturas2"/>
    <property type="match status" value="1"/>
</dbReference>
<dbReference type="InterPro" id="IPR051083">
    <property type="entry name" value="GrpII_Intron_Splice-Mob/Def"/>
</dbReference>
<dbReference type="GO" id="GO:0006397">
    <property type="term" value="P:mRNA processing"/>
    <property type="evidence" value="ECO:0007669"/>
    <property type="project" value="InterPro"/>
</dbReference>
<geneLocation type="mitochondrion" evidence="2"/>
<dbReference type="PANTHER" id="PTHR34047">
    <property type="entry name" value="NUCLEAR INTRON MATURASE 1, MITOCHONDRIAL-RELATED"/>
    <property type="match status" value="1"/>
</dbReference>
<dbReference type="EMBL" id="MW013552">
    <property type="protein sequence ID" value="QTX08888.1"/>
    <property type="molecule type" value="Genomic_DNA"/>
</dbReference>
<evidence type="ECO:0000259" key="1">
    <source>
        <dbReference type="Pfam" id="PF01348"/>
    </source>
</evidence>
<sequence length="645" mass="76086">MIKVYLKGIIGNVCIGRKAVNKSARSRSESIVVKNLNYQFNFDVLNSFCEEVQLLRVKKEAKTFLRFYRKKLLKGPRKIHKIFAIDHFTKVIAMYNNVTSEAQYIKKLPTRMWFFVRDPCFLLLMYSAILKDKAFLQANGSVKNITFGEIFKITQKLWSGKEHPFLWDLIVQKALQIFVFSVVDCSFPLSSTYGFKSNASCHSALKSISRVGNRTTWFIQLDLVRILKRVNYKLLVSKINIEIKDSEFIHFPDKLLKSCFIDISRFDQKKFENNKNVLSNYIFSSLFTGIFLHRFDVWVEKWLIRNFKVFRSTEKNFEYDDKINYYVVNKWQKTLSNLKRVASSVAPTKICKAFHEIYKQQSIQNSIKYYVKKQNHKKLWYLRHVDDILFGLTSSKSDVLDTCEKIKIVLDKELKTVIYPKDFSIHHHSGGVLFLGYHLFGKYNQKSQFSNKHFRLSNRVKFTIPINILIEKYIKKGFLRKSNKGKKLKYVARRINKYIFGLSDSRVVSVFNSILKDLANYYKWAIFPSVLNELYTLLRRSCALTLAHKHKMVTTRSAFLMWGKDLTIDYKLFNKKKEIVNKSVFFDIPNLMLRRWKLKNLTPFFKKTSARFFCSQLVIFNKTSNVFISRKKLGLFCVNKLFTSS</sequence>
<evidence type="ECO:0000313" key="2">
    <source>
        <dbReference type="EMBL" id="QTX08888.1"/>
    </source>
</evidence>
<gene>
    <name evidence="2" type="primary">orf645</name>
</gene>
<accession>A0A8B0SFD9</accession>
<reference evidence="2" key="1">
    <citation type="submission" date="2020-09" db="EMBL/GenBank/DDBJ databases">
        <authorList>
            <person name="Liu K."/>
            <person name="Chen N."/>
        </authorList>
    </citation>
    <scope>NUCLEOTIDE SEQUENCE</scope>
    <source>
        <strain evidence="2">CNS00050</strain>
    </source>
</reference>
<dbReference type="GeneID" id="70637904"/>
<protein>
    <recommendedName>
        <fullName evidence="1">Domain X domain-containing protein</fullName>
    </recommendedName>
</protein>
<dbReference type="PANTHER" id="PTHR34047:SF2">
    <property type="entry name" value="NUCLEAR INTRON MATURASE 1, MITOCHONDRIAL"/>
    <property type="match status" value="1"/>
</dbReference>
<dbReference type="AlphaFoldDB" id="A0A8B0SFD9"/>
<organism evidence="2">
    <name type="scientific">Thalassiosira rotula</name>
    <dbReference type="NCBI Taxonomy" id="49265"/>
    <lineage>
        <taxon>Eukaryota</taxon>
        <taxon>Sar</taxon>
        <taxon>Stramenopiles</taxon>
        <taxon>Ochrophyta</taxon>
        <taxon>Bacillariophyta</taxon>
        <taxon>Coscinodiscophyceae</taxon>
        <taxon>Thalassiosirophycidae</taxon>
        <taxon>Thalassiosirales</taxon>
        <taxon>Thalassiosiraceae</taxon>
        <taxon>Thalassiosira</taxon>
    </lineage>
</organism>
<dbReference type="GO" id="GO:0005737">
    <property type="term" value="C:cytoplasm"/>
    <property type="evidence" value="ECO:0007669"/>
    <property type="project" value="UniProtKB-ARBA"/>
</dbReference>
<feature type="domain" description="Domain X" evidence="1">
    <location>
        <begin position="458"/>
        <end position="589"/>
    </location>
</feature>
<dbReference type="RefSeq" id="YP_010252044.1">
    <property type="nucleotide sequence ID" value="NC_060383.1"/>
</dbReference>
<name>A0A8B0SFD9_9STRA</name>
<proteinExistence type="predicted"/>
<dbReference type="InterPro" id="IPR024937">
    <property type="entry name" value="Domain_X"/>
</dbReference>
<keyword evidence="2" id="KW-0496">Mitochondrion</keyword>